<dbReference type="OrthoDB" id="5702951at2"/>
<reference evidence="2 3" key="1">
    <citation type="submission" date="2018-11" db="EMBL/GenBank/DDBJ databases">
        <title>Flavobacterium sp. nov., YIM 102600 draft genome.</title>
        <authorList>
            <person name="Li G."/>
            <person name="Jiang Y."/>
        </authorList>
    </citation>
    <scope>NUCLEOTIDE SEQUENCE [LARGE SCALE GENOMIC DNA]</scope>
    <source>
        <strain evidence="2 3">YIM 102600</strain>
    </source>
</reference>
<dbReference type="Pfam" id="PF11153">
    <property type="entry name" value="DUF2931"/>
    <property type="match status" value="1"/>
</dbReference>
<organism evidence="2 3">
    <name type="scientific">Flavobacterium macacae</name>
    <dbReference type="NCBI Taxonomy" id="2488993"/>
    <lineage>
        <taxon>Bacteria</taxon>
        <taxon>Pseudomonadati</taxon>
        <taxon>Bacteroidota</taxon>
        <taxon>Flavobacteriia</taxon>
        <taxon>Flavobacteriales</taxon>
        <taxon>Flavobacteriaceae</taxon>
        <taxon>Flavobacterium</taxon>
    </lineage>
</organism>
<sequence length="368" mass="41565">MVKIIKPLLSTILLLLTMASSCQKNDAKANEVTKNNKKQTMNIEKFYWQENINSPLGYPVEVYKGGLESPSASYVSLSIGPDTGNWGELGSGMSTGIKPVPNRLNLTWISYAENVFYDIDTLIDYEKMVKLFKEGYPEENKKWGRRKAEYDVILVGFAPGGVVVVWLAGAGKQVEIGRYQATPIKIPQEEIDKLDGHDKLLFDEATTKRIMARESFVPLEVQKANAGKPIPFGLWDTYRKKYNWSIDFVAGEKGTISSVRYVLFNGERDALLPENFKEENFKERAIPKEFGLSWRDESGQLYGGFIQFSEAEIFKAFETIYKKDASAKITVQLSINKTNTFVIAVLKTADQSVGLKENKINVFKSKRD</sequence>
<dbReference type="InterPro" id="IPR021326">
    <property type="entry name" value="DUF2931"/>
</dbReference>
<proteinExistence type="predicted"/>
<evidence type="ECO:0000313" key="2">
    <source>
        <dbReference type="EMBL" id="RRJ91736.1"/>
    </source>
</evidence>
<dbReference type="PROSITE" id="PS51257">
    <property type="entry name" value="PROKAR_LIPOPROTEIN"/>
    <property type="match status" value="1"/>
</dbReference>
<accession>A0A3P3WCH1</accession>
<name>A0A3P3WCH1_9FLAO</name>
<dbReference type="AlphaFoldDB" id="A0A3P3WCH1"/>
<protein>
    <submittedName>
        <fullName evidence="2">DUF2931 family protein</fullName>
    </submittedName>
</protein>
<keyword evidence="3" id="KW-1185">Reference proteome</keyword>
<dbReference type="Proteomes" id="UP000271937">
    <property type="component" value="Unassembled WGS sequence"/>
</dbReference>
<keyword evidence="1" id="KW-0732">Signal</keyword>
<feature type="signal peptide" evidence="1">
    <location>
        <begin position="1"/>
        <end position="24"/>
    </location>
</feature>
<comment type="caution">
    <text evidence="2">The sequence shown here is derived from an EMBL/GenBank/DDBJ whole genome shotgun (WGS) entry which is preliminary data.</text>
</comment>
<gene>
    <name evidence="2" type="ORF">EG849_07615</name>
</gene>
<evidence type="ECO:0000256" key="1">
    <source>
        <dbReference type="SAM" id="SignalP"/>
    </source>
</evidence>
<dbReference type="EMBL" id="RQVR01000007">
    <property type="protein sequence ID" value="RRJ91736.1"/>
    <property type="molecule type" value="Genomic_DNA"/>
</dbReference>
<feature type="chain" id="PRO_5018072738" evidence="1">
    <location>
        <begin position="25"/>
        <end position="368"/>
    </location>
</feature>
<evidence type="ECO:0000313" key="3">
    <source>
        <dbReference type="Proteomes" id="UP000271937"/>
    </source>
</evidence>